<evidence type="ECO:0000313" key="3">
    <source>
        <dbReference type="Proteomes" id="UP000321248"/>
    </source>
</evidence>
<dbReference type="EMBL" id="VRTS01000005">
    <property type="protein sequence ID" value="TXK62341.1"/>
    <property type="molecule type" value="Genomic_DNA"/>
</dbReference>
<name>A0A5C8KRC2_9GAMM</name>
<protein>
    <submittedName>
        <fullName evidence="2">Fimbria/pilus outer membrane usher protein</fullName>
    </submittedName>
</protein>
<feature type="region of interest" description="Disordered" evidence="1">
    <location>
        <begin position="550"/>
        <end position="579"/>
    </location>
</feature>
<evidence type="ECO:0000313" key="2">
    <source>
        <dbReference type="EMBL" id="TXK62341.1"/>
    </source>
</evidence>
<dbReference type="InterPro" id="IPR000015">
    <property type="entry name" value="Fimb_usher"/>
</dbReference>
<gene>
    <name evidence="2" type="ORF">FU658_08920</name>
</gene>
<dbReference type="PANTHER" id="PTHR30451">
    <property type="entry name" value="OUTER MEMBRANE USHER PROTEIN"/>
    <property type="match status" value="1"/>
</dbReference>
<organism evidence="2 3">
    <name type="scientific">Alkalisalibacterium limincola</name>
    <dbReference type="NCBI Taxonomy" id="2699169"/>
    <lineage>
        <taxon>Bacteria</taxon>
        <taxon>Pseudomonadati</taxon>
        <taxon>Pseudomonadota</taxon>
        <taxon>Gammaproteobacteria</taxon>
        <taxon>Lysobacterales</taxon>
        <taxon>Lysobacteraceae</taxon>
        <taxon>Alkalisalibacterium</taxon>
    </lineage>
</organism>
<dbReference type="PANTHER" id="PTHR30451:SF5">
    <property type="entry name" value="SLR0019 PROTEIN"/>
    <property type="match status" value="1"/>
</dbReference>
<dbReference type="GO" id="GO:0015473">
    <property type="term" value="F:fimbrial usher porin activity"/>
    <property type="evidence" value="ECO:0007669"/>
    <property type="project" value="InterPro"/>
</dbReference>
<dbReference type="GO" id="GO:0009297">
    <property type="term" value="P:pilus assembly"/>
    <property type="evidence" value="ECO:0007669"/>
    <property type="project" value="InterPro"/>
</dbReference>
<keyword evidence="3" id="KW-1185">Reference proteome</keyword>
<evidence type="ECO:0000256" key="1">
    <source>
        <dbReference type="SAM" id="MobiDB-lite"/>
    </source>
</evidence>
<proteinExistence type="predicted"/>
<dbReference type="OrthoDB" id="8587at2"/>
<reference evidence="2 3" key="1">
    <citation type="submission" date="2019-08" db="EMBL/GenBank/DDBJ databases">
        <authorList>
            <person name="Karlyshev A.V."/>
        </authorList>
    </citation>
    <scope>NUCLEOTIDE SEQUENCE [LARGE SCALE GENOMIC DNA]</scope>
    <source>
        <strain evidence="2 3">Alg18-2.2</strain>
    </source>
</reference>
<sequence length="663" mass="70893">MRGLTTRSTRSPASTRTRLRGAALALGLALAGLSPVLAQPPELMLLDLCIDDRCHGVAAVLRLDDGIWIERGAMERAGLDQPALRERLVDGRTYLDPASLPGVHVRLDLSALRVDLDIPPEARPGQALSAARPEASPDITHPWAAYLNYSLGIEDGGRSDLFADASLGRGPVALRTTALWNSSTGFNRGLTRLELDQPTALRRWIIGDQFAGSSDALGGGALVGGVGVQRAFEQDPFLNTFPQPFVAGVVDAPGIVEIYANGQLLARREIQPGPFTFEGLGVPPGRSDVQVVLRDPFGGRREIGGMTYYGSSTLLREGLSDYAIRAGLPRDASLGGSYGSDPLMQAYYRRGLSDHFTLGGRVEADALVANAGLDAGLRTGLGEFGLTLASSRHDEAGTGQAFALRHVWSTRTWSLSSGWRRFDPTYRTVGAPGFDGVARVLEDSFVTGSWSPEGRWSLRANMGTRRLEQHRERNAGIGLGLQLPARARLLANIERRLGPGGHDTVGFLSVIVALDTPRESGWAPHSASAGLGWSDNGDSVDLRTGVRARARRPPAGGTTSTWATARRARGVSASSNTRAGMPAMPCRPSAWVGSSACAHRRVARWWASAAASSSRRRWMPASPWCACPASRASPWSARVWRSCAPMRGATRWCAACCPGIRSA</sequence>
<dbReference type="Gene3D" id="2.60.40.3110">
    <property type="match status" value="1"/>
</dbReference>
<accession>A0A5C8KRC2</accession>
<dbReference type="Proteomes" id="UP000321248">
    <property type="component" value="Unassembled WGS sequence"/>
</dbReference>
<comment type="caution">
    <text evidence="2">The sequence shown here is derived from an EMBL/GenBank/DDBJ whole genome shotgun (WGS) entry which is preliminary data.</text>
</comment>
<dbReference type="AlphaFoldDB" id="A0A5C8KRC2"/>
<dbReference type="Pfam" id="PF00577">
    <property type="entry name" value="Usher"/>
    <property type="match status" value="1"/>
</dbReference>
<dbReference type="GO" id="GO:0009279">
    <property type="term" value="C:cell outer membrane"/>
    <property type="evidence" value="ECO:0007669"/>
    <property type="project" value="TreeGrafter"/>
</dbReference>
<feature type="compositionally biased region" description="Low complexity" evidence="1">
    <location>
        <begin position="553"/>
        <end position="565"/>
    </location>
</feature>